<dbReference type="InterPro" id="IPR058706">
    <property type="entry name" value="zf-C2H2_AHC1-like"/>
</dbReference>
<dbReference type="OrthoDB" id="5355528at2759"/>
<dbReference type="EMBL" id="KV453841">
    <property type="protein sequence ID" value="ODV91590.1"/>
    <property type="molecule type" value="Genomic_DNA"/>
</dbReference>
<evidence type="ECO:0000313" key="4">
    <source>
        <dbReference type="Proteomes" id="UP000095023"/>
    </source>
</evidence>
<organism evidence="3 4">
    <name type="scientific">Tortispora caseinolytica NRRL Y-17796</name>
    <dbReference type="NCBI Taxonomy" id="767744"/>
    <lineage>
        <taxon>Eukaryota</taxon>
        <taxon>Fungi</taxon>
        <taxon>Dikarya</taxon>
        <taxon>Ascomycota</taxon>
        <taxon>Saccharomycotina</taxon>
        <taxon>Trigonopsidomycetes</taxon>
        <taxon>Trigonopsidales</taxon>
        <taxon>Trigonopsidaceae</taxon>
        <taxon>Tortispora</taxon>
    </lineage>
</organism>
<feature type="region of interest" description="Disordered" evidence="1">
    <location>
        <begin position="79"/>
        <end position="122"/>
    </location>
</feature>
<proteinExistence type="predicted"/>
<reference evidence="4" key="1">
    <citation type="submission" date="2016-02" db="EMBL/GenBank/DDBJ databases">
        <title>Comparative genomics of biotechnologically important yeasts.</title>
        <authorList>
            <consortium name="DOE Joint Genome Institute"/>
            <person name="Riley R."/>
            <person name="Haridas S."/>
            <person name="Wolfe K.H."/>
            <person name="Lopes M.R."/>
            <person name="Hittinger C.T."/>
            <person name="Goker M."/>
            <person name="Salamov A."/>
            <person name="Wisecaver J."/>
            <person name="Long T.M."/>
            <person name="Aerts A.L."/>
            <person name="Barry K."/>
            <person name="Choi C."/>
            <person name="Clum A."/>
            <person name="Coughlan A.Y."/>
            <person name="Deshpande S."/>
            <person name="Douglass A.P."/>
            <person name="Hanson S.J."/>
            <person name="Klenk H.-P."/>
            <person name="Labutti K."/>
            <person name="Lapidus A."/>
            <person name="Lindquist E."/>
            <person name="Lipzen A."/>
            <person name="Meier-Kolthoff J.P."/>
            <person name="Ohm R.A."/>
            <person name="Otillar R.P."/>
            <person name="Pangilinan J."/>
            <person name="Peng Y."/>
            <person name="Rokas A."/>
            <person name="Rosa C.A."/>
            <person name="Scheuner C."/>
            <person name="Sibirny A.A."/>
            <person name="Slot J.C."/>
            <person name="Stielow J.B."/>
            <person name="Sun H."/>
            <person name="Kurtzman C.P."/>
            <person name="Blackwell M."/>
            <person name="Jeffries T.W."/>
            <person name="Grigoriev I.V."/>
        </authorList>
    </citation>
    <scope>NUCLEOTIDE SEQUENCE [LARGE SCALE GENOMIC DNA]</scope>
    <source>
        <strain evidence="4">NRRL Y-17796</strain>
    </source>
</reference>
<keyword evidence="4" id="KW-1185">Reference proteome</keyword>
<dbReference type="Pfam" id="PF25909">
    <property type="entry name" value="zf-C2H2_AHC1"/>
    <property type="match status" value="1"/>
</dbReference>
<dbReference type="AlphaFoldDB" id="A0A1E4TIK5"/>
<evidence type="ECO:0000313" key="3">
    <source>
        <dbReference type="EMBL" id="ODV91590.1"/>
    </source>
</evidence>
<accession>A0A1E4TIK5</accession>
<feature type="domain" description="AHC1-like C2H2 zinc-finger" evidence="2">
    <location>
        <begin position="125"/>
        <end position="172"/>
    </location>
</feature>
<gene>
    <name evidence="3" type="ORF">CANCADRAFT_55435</name>
</gene>
<protein>
    <recommendedName>
        <fullName evidence="2">AHC1-like C2H2 zinc-finger domain-containing protein</fullName>
    </recommendedName>
</protein>
<evidence type="ECO:0000259" key="2">
    <source>
        <dbReference type="Pfam" id="PF25909"/>
    </source>
</evidence>
<name>A0A1E4TIK5_9ASCO</name>
<dbReference type="Proteomes" id="UP000095023">
    <property type="component" value="Unassembled WGS sequence"/>
</dbReference>
<feature type="region of interest" description="Disordered" evidence="1">
    <location>
        <begin position="216"/>
        <end position="244"/>
    </location>
</feature>
<sequence>MRNSDLVNSIQNQFDLEILLKHRELRSIEDEIAKVHVMMVQLQKALPNLLDADTRAKCGEPNEFAEIYASYLRNIDQSIEPNPNRPKPEFEYFTRSSAKHKRNSSYDVYSPPVEQTGPPPPPPEYVYKRSDGLVVRMVCQVCGRDKFTTMQGFINHSRMTHQKEFSSYELAARDSGEPIDEQPALEMPPLNISRLEKKLNGQENVAELAKESLKLVEGELTPPGDSADDSSDGERKVKSRKVGSGRLYQKVGDINENRVEELSQVQAQVLAQVKAKSKRR</sequence>
<evidence type="ECO:0000256" key="1">
    <source>
        <dbReference type="SAM" id="MobiDB-lite"/>
    </source>
</evidence>